<name>A0ACB0Z1E1_MELEN</name>
<evidence type="ECO:0000313" key="1">
    <source>
        <dbReference type="EMBL" id="CAK5072686.1"/>
    </source>
</evidence>
<proteinExistence type="predicted"/>
<gene>
    <name evidence="1" type="ORF">MENTE1834_LOCUS19359</name>
</gene>
<accession>A0ACB0Z1E1</accession>
<dbReference type="EMBL" id="CAVMJV010000022">
    <property type="protein sequence ID" value="CAK5072686.1"/>
    <property type="molecule type" value="Genomic_DNA"/>
</dbReference>
<organism evidence="1 2">
    <name type="scientific">Meloidogyne enterolobii</name>
    <name type="common">Root-knot nematode worm</name>
    <name type="synonym">Meloidogyne mayaguensis</name>
    <dbReference type="NCBI Taxonomy" id="390850"/>
    <lineage>
        <taxon>Eukaryota</taxon>
        <taxon>Metazoa</taxon>
        <taxon>Ecdysozoa</taxon>
        <taxon>Nematoda</taxon>
        <taxon>Chromadorea</taxon>
        <taxon>Rhabditida</taxon>
        <taxon>Tylenchina</taxon>
        <taxon>Tylenchomorpha</taxon>
        <taxon>Tylenchoidea</taxon>
        <taxon>Meloidogynidae</taxon>
        <taxon>Meloidogyninae</taxon>
        <taxon>Meloidogyne</taxon>
    </lineage>
</organism>
<keyword evidence="2" id="KW-1185">Reference proteome</keyword>
<reference evidence="1" key="1">
    <citation type="submission" date="2023-11" db="EMBL/GenBank/DDBJ databases">
        <authorList>
            <person name="Poullet M."/>
        </authorList>
    </citation>
    <scope>NUCLEOTIDE SEQUENCE</scope>
    <source>
        <strain evidence="1">E1834</strain>
    </source>
</reference>
<dbReference type="Proteomes" id="UP001497535">
    <property type="component" value="Unassembled WGS sequence"/>
</dbReference>
<evidence type="ECO:0000313" key="2">
    <source>
        <dbReference type="Proteomes" id="UP001497535"/>
    </source>
</evidence>
<comment type="caution">
    <text evidence="1">The sequence shown here is derived from an EMBL/GenBank/DDBJ whole genome shotgun (WGS) entry which is preliminary data.</text>
</comment>
<protein>
    <submittedName>
        <fullName evidence="1">Uncharacterized protein</fullName>
    </submittedName>
</protein>
<sequence>MGDVWISGQSHKTNFGLVFLFNFYFFFDLSESKLFALSIPLLRTFFDTNGFFSIPPLGFV</sequence>